<keyword evidence="2" id="KW-1185">Reference proteome</keyword>
<proteinExistence type="predicted"/>
<organism evidence="1 2">
    <name type="scientific">Nonomuraea insulae</name>
    <dbReference type="NCBI Taxonomy" id="1616787"/>
    <lineage>
        <taxon>Bacteria</taxon>
        <taxon>Bacillati</taxon>
        <taxon>Actinomycetota</taxon>
        <taxon>Actinomycetes</taxon>
        <taxon>Streptosporangiales</taxon>
        <taxon>Streptosporangiaceae</taxon>
        <taxon>Nonomuraea</taxon>
    </lineage>
</organism>
<accession>A0ABW1DBV2</accession>
<evidence type="ECO:0000313" key="1">
    <source>
        <dbReference type="EMBL" id="MFC5835535.1"/>
    </source>
</evidence>
<dbReference type="EMBL" id="JBHSPA010000131">
    <property type="protein sequence ID" value="MFC5835535.1"/>
    <property type="molecule type" value="Genomic_DNA"/>
</dbReference>
<gene>
    <name evidence="1" type="ORF">ACFPZ3_67940</name>
</gene>
<protein>
    <submittedName>
        <fullName evidence="1">Uncharacterized protein</fullName>
    </submittedName>
</protein>
<name>A0ABW1DBV2_9ACTN</name>
<dbReference type="Proteomes" id="UP001596058">
    <property type="component" value="Unassembled WGS sequence"/>
</dbReference>
<evidence type="ECO:0000313" key="2">
    <source>
        <dbReference type="Proteomes" id="UP001596058"/>
    </source>
</evidence>
<reference evidence="2" key="1">
    <citation type="journal article" date="2019" name="Int. J. Syst. Evol. Microbiol.">
        <title>The Global Catalogue of Microorganisms (GCM) 10K type strain sequencing project: providing services to taxonomists for standard genome sequencing and annotation.</title>
        <authorList>
            <consortium name="The Broad Institute Genomics Platform"/>
            <consortium name="The Broad Institute Genome Sequencing Center for Infectious Disease"/>
            <person name="Wu L."/>
            <person name="Ma J."/>
        </authorList>
    </citation>
    <scope>NUCLEOTIDE SEQUENCE [LARGE SCALE GENOMIC DNA]</scope>
    <source>
        <strain evidence="2">CCUG 53903</strain>
    </source>
</reference>
<dbReference type="RefSeq" id="WP_379524952.1">
    <property type="nucleotide sequence ID" value="NZ_JBHSPA010000131.1"/>
</dbReference>
<comment type="caution">
    <text evidence="1">The sequence shown here is derived from an EMBL/GenBank/DDBJ whole genome shotgun (WGS) entry which is preliminary data.</text>
</comment>
<sequence length="62" mass="6441">MAFLIGAARAQANPLSEAYFVRAASVLDAHRAGPGHACISCAATWPCDPALAAAFMLELHTD</sequence>